<gene>
    <name evidence="7" type="ORF">VQ02_15010</name>
</gene>
<dbReference type="SUPFAM" id="SSF51735">
    <property type="entry name" value="NAD(P)-binding Rossmann-fold domains"/>
    <property type="match status" value="1"/>
</dbReference>
<dbReference type="OrthoDB" id="117809at2"/>
<organism evidence="7 8">
    <name type="scientific">Methylobacterium variabile</name>
    <dbReference type="NCBI Taxonomy" id="298794"/>
    <lineage>
        <taxon>Bacteria</taxon>
        <taxon>Pseudomonadati</taxon>
        <taxon>Pseudomonadota</taxon>
        <taxon>Alphaproteobacteria</taxon>
        <taxon>Hyphomicrobiales</taxon>
        <taxon>Methylobacteriaceae</taxon>
        <taxon>Methylobacterium</taxon>
    </lineage>
</organism>
<evidence type="ECO:0000259" key="5">
    <source>
        <dbReference type="Pfam" id="PF00389"/>
    </source>
</evidence>
<reference evidence="7 8" key="1">
    <citation type="submission" date="2015-03" db="EMBL/GenBank/DDBJ databases">
        <title>Genome sequencing of Methylobacterium variabile DSM 16961.</title>
        <authorList>
            <person name="Chaudhry V."/>
            <person name="Patil P.B."/>
        </authorList>
    </citation>
    <scope>NUCLEOTIDE SEQUENCE [LARGE SCALE GENOMIC DNA]</scope>
    <source>
        <strain evidence="7 8">DSM 16961</strain>
    </source>
</reference>
<dbReference type="SUPFAM" id="SSF52283">
    <property type="entry name" value="Formate/glycerate dehydrogenase catalytic domain-like"/>
    <property type="match status" value="1"/>
</dbReference>
<protein>
    <submittedName>
        <fullName evidence="7">2-hydroxyacid dehydrogenase</fullName>
    </submittedName>
</protein>
<evidence type="ECO:0000259" key="6">
    <source>
        <dbReference type="Pfam" id="PF02826"/>
    </source>
</evidence>
<dbReference type="InterPro" id="IPR029753">
    <property type="entry name" value="D-isomer_DH_CS"/>
</dbReference>
<evidence type="ECO:0000256" key="3">
    <source>
        <dbReference type="ARBA" id="ARBA00023027"/>
    </source>
</evidence>
<dbReference type="InterPro" id="IPR050857">
    <property type="entry name" value="D-2-hydroxyacid_DH"/>
</dbReference>
<keyword evidence="8" id="KW-1185">Reference proteome</keyword>
<name>A0A0J6ST99_9HYPH</name>
<dbReference type="Proteomes" id="UP000035955">
    <property type="component" value="Unassembled WGS sequence"/>
</dbReference>
<accession>A0A0J6ST99</accession>
<feature type="domain" description="D-isomer specific 2-hydroxyacid dehydrogenase catalytic" evidence="5">
    <location>
        <begin position="19"/>
        <end position="317"/>
    </location>
</feature>
<dbReference type="EMBL" id="LABY01000097">
    <property type="protein sequence ID" value="KMO36578.1"/>
    <property type="molecule type" value="Genomic_DNA"/>
</dbReference>
<evidence type="ECO:0000256" key="1">
    <source>
        <dbReference type="ARBA" id="ARBA00005854"/>
    </source>
</evidence>
<comment type="caution">
    <text evidence="7">The sequence shown here is derived from an EMBL/GenBank/DDBJ whole genome shotgun (WGS) entry which is preliminary data.</text>
</comment>
<evidence type="ECO:0000313" key="7">
    <source>
        <dbReference type="EMBL" id="KMO36578.1"/>
    </source>
</evidence>
<dbReference type="RefSeq" id="WP_048445002.1">
    <property type="nucleotide sequence ID" value="NZ_LABY01000097.1"/>
</dbReference>
<feature type="domain" description="D-isomer specific 2-hydroxyacid dehydrogenase NAD-binding" evidence="6">
    <location>
        <begin position="114"/>
        <end position="285"/>
    </location>
</feature>
<dbReference type="InterPro" id="IPR006139">
    <property type="entry name" value="D-isomer_2_OHA_DH_cat_dom"/>
</dbReference>
<dbReference type="PROSITE" id="PS00671">
    <property type="entry name" value="D_2_HYDROXYACID_DH_3"/>
    <property type="match status" value="1"/>
</dbReference>
<sequence length="326" mass="33171">MKILLTHTPRAREQYYGPEALAALAAAAETRLHEGEAPLGPDALVAAAADVDLIVADRATAVPAAVFGRLPALRAVLRVAVDISTIDVAAASAAGVLVTRARPGFVAAVSELALGMMIDLSRGISRSVLAYRAGDAPEIRMGRQLAGSTAGIIGYGVIGRRLAAILAGLGMEVLVSDPHAAVTEAGLVQVGLPELLARADYVVCLAVASPETRDLIDAAALARCKPGAFLLNLSRGSLVDEDAVAAALREGRLAGAALDVGRAPDEMPSASLAALPQVVATPHVGGLTPQAIAAQALETVAQVRAILAGRVPEGAVNAESWTRRPG</sequence>
<dbReference type="PANTHER" id="PTHR42789">
    <property type="entry name" value="D-ISOMER SPECIFIC 2-HYDROXYACID DEHYDROGENASE FAMILY PROTEIN (AFU_ORTHOLOGUE AFUA_6G10090)"/>
    <property type="match status" value="1"/>
</dbReference>
<dbReference type="AlphaFoldDB" id="A0A0J6ST99"/>
<dbReference type="GO" id="GO:0016616">
    <property type="term" value="F:oxidoreductase activity, acting on the CH-OH group of donors, NAD or NADP as acceptor"/>
    <property type="evidence" value="ECO:0007669"/>
    <property type="project" value="InterPro"/>
</dbReference>
<proteinExistence type="inferred from homology"/>
<keyword evidence="3" id="KW-0520">NAD</keyword>
<evidence type="ECO:0000256" key="4">
    <source>
        <dbReference type="RuleBase" id="RU003719"/>
    </source>
</evidence>
<dbReference type="Pfam" id="PF00389">
    <property type="entry name" value="2-Hacid_dh"/>
    <property type="match status" value="1"/>
</dbReference>
<comment type="similarity">
    <text evidence="1 4">Belongs to the D-isomer specific 2-hydroxyacid dehydrogenase family.</text>
</comment>
<evidence type="ECO:0000313" key="8">
    <source>
        <dbReference type="Proteomes" id="UP000035955"/>
    </source>
</evidence>
<keyword evidence="2 4" id="KW-0560">Oxidoreductase</keyword>
<dbReference type="InterPro" id="IPR006140">
    <property type="entry name" value="D-isomer_DH_NAD-bd"/>
</dbReference>
<dbReference type="PANTHER" id="PTHR42789:SF1">
    <property type="entry name" value="D-ISOMER SPECIFIC 2-HYDROXYACID DEHYDROGENASE FAMILY PROTEIN (AFU_ORTHOLOGUE AFUA_6G10090)"/>
    <property type="match status" value="1"/>
</dbReference>
<dbReference type="InterPro" id="IPR036291">
    <property type="entry name" value="NAD(P)-bd_dom_sf"/>
</dbReference>
<dbReference type="GO" id="GO:0051287">
    <property type="term" value="F:NAD binding"/>
    <property type="evidence" value="ECO:0007669"/>
    <property type="project" value="InterPro"/>
</dbReference>
<evidence type="ECO:0000256" key="2">
    <source>
        <dbReference type="ARBA" id="ARBA00023002"/>
    </source>
</evidence>
<dbReference type="Gene3D" id="3.40.50.720">
    <property type="entry name" value="NAD(P)-binding Rossmann-like Domain"/>
    <property type="match status" value="2"/>
</dbReference>
<dbReference type="Pfam" id="PF02826">
    <property type="entry name" value="2-Hacid_dh_C"/>
    <property type="match status" value="1"/>
</dbReference>
<dbReference type="PATRIC" id="fig|298794.3.peg.7916"/>